<reference evidence="7" key="1">
    <citation type="submission" date="2020-08" db="EMBL/GenBank/DDBJ databases">
        <title>Genome public.</title>
        <authorList>
            <person name="Liu C."/>
            <person name="Sun Q."/>
        </authorList>
    </citation>
    <scope>NUCLEOTIDE SEQUENCE</scope>
    <source>
        <strain evidence="7">NSJ-68</strain>
    </source>
</reference>
<evidence type="ECO:0000259" key="6">
    <source>
        <dbReference type="PROSITE" id="PS50106"/>
    </source>
</evidence>
<keyword evidence="3" id="KW-0378">Hydrolase</keyword>
<dbReference type="PANTHER" id="PTHR22939">
    <property type="entry name" value="SERINE PROTEASE FAMILY S1C HTRA-RELATED"/>
    <property type="match status" value="1"/>
</dbReference>
<sequence length="426" mass="46618">MAKEKYPKQEHEQEEFSFVKEKIKKQPFYQNRMVKKACFCVLLAVVSGIIACFTFVQARPFMERTFGEDETKTVTIPREEETTAEEEPSGTPDTVVITEPRELELEDYGKLYTKLRAVARDAEKSLVTVTAASSDTDWFNETYESRQQLSGLLVGNNGVELLILTPYGPVQKASHLQVCFTDGTAQDAVLKNYDAVTNLAVLSVNLADVKDTTLEQIGIADLGSSRNLKAGEPVIAAGSPAGFASSLKFGNLLAGSHKVSLTDREYGLLITDMARSENGTGVLLNLSGQVIGLIEDSCLHTSNEQALTAYAISDMKDVIEHLMNSQDLVYMGIHGTQVTDEIAAAQGIPKGVYVSNVEPDSPALNGGIQAGDIITEINGKTVTSVTEIQEMFLKFSKEQTIQVKVMRHGREEYKEIVCSVTLDVLK</sequence>
<proteinExistence type="inferred from homology"/>
<name>A0A923RKR5_9FIRM</name>
<dbReference type="InterPro" id="IPR001478">
    <property type="entry name" value="PDZ"/>
</dbReference>
<organism evidence="7 8">
    <name type="scientific">Anaerosacchariphilus hominis</name>
    <dbReference type="NCBI Taxonomy" id="2763017"/>
    <lineage>
        <taxon>Bacteria</taxon>
        <taxon>Bacillati</taxon>
        <taxon>Bacillota</taxon>
        <taxon>Clostridia</taxon>
        <taxon>Lachnospirales</taxon>
        <taxon>Lachnospiraceae</taxon>
        <taxon>Anaerosacchariphilus</taxon>
    </lineage>
</organism>
<evidence type="ECO:0000256" key="3">
    <source>
        <dbReference type="ARBA" id="ARBA00022801"/>
    </source>
</evidence>
<keyword evidence="2" id="KW-0645">Protease</keyword>
<evidence type="ECO:0000256" key="4">
    <source>
        <dbReference type="SAM" id="MobiDB-lite"/>
    </source>
</evidence>
<comment type="caution">
    <text evidence="7">The sequence shown here is derived from an EMBL/GenBank/DDBJ whole genome shotgun (WGS) entry which is preliminary data.</text>
</comment>
<comment type="similarity">
    <text evidence="1">Belongs to the peptidase S1C family.</text>
</comment>
<dbReference type="GO" id="GO:0006508">
    <property type="term" value="P:proteolysis"/>
    <property type="evidence" value="ECO:0007669"/>
    <property type="project" value="UniProtKB-KW"/>
</dbReference>
<keyword evidence="5" id="KW-0812">Transmembrane</keyword>
<feature type="transmembrane region" description="Helical" evidence="5">
    <location>
        <begin position="37"/>
        <end position="56"/>
    </location>
</feature>
<keyword evidence="5" id="KW-0472">Membrane</keyword>
<gene>
    <name evidence="7" type="ORF">H8S44_01590</name>
</gene>
<dbReference type="InterPro" id="IPR001940">
    <property type="entry name" value="Peptidase_S1C"/>
</dbReference>
<dbReference type="InterPro" id="IPR009003">
    <property type="entry name" value="Peptidase_S1_PA"/>
</dbReference>
<keyword evidence="5" id="KW-1133">Transmembrane helix</keyword>
<dbReference type="GO" id="GO:0004252">
    <property type="term" value="F:serine-type endopeptidase activity"/>
    <property type="evidence" value="ECO:0007669"/>
    <property type="project" value="InterPro"/>
</dbReference>
<dbReference type="SMART" id="SM00228">
    <property type="entry name" value="PDZ"/>
    <property type="match status" value="1"/>
</dbReference>
<dbReference type="Pfam" id="PF13365">
    <property type="entry name" value="Trypsin_2"/>
    <property type="match status" value="1"/>
</dbReference>
<dbReference type="Gene3D" id="2.30.42.10">
    <property type="match status" value="1"/>
</dbReference>
<dbReference type="Gene3D" id="2.40.10.10">
    <property type="entry name" value="Trypsin-like serine proteases"/>
    <property type="match status" value="2"/>
</dbReference>
<feature type="compositionally biased region" description="Basic and acidic residues" evidence="4">
    <location>
        <begin position="70"/>
        <end position="81"/>
    </location>
</feature>
<dbReference type="PROSITE" id="PS50106">
    <property type="entry name" value="PDZ"/>
    <property type="match status" value="1"/>
</dbReference>
<dbReference type="InterPro" id="IPR043504">
    <property type="entry name" value="Peptidase_S1_PA_chymotrypsin"/>
</dbReference>
<feature type="domain" description="PDZ" evidence="6">
    <location>
        <begin position="318"/>
        <end position="409"/>
    </location>
</feature>
<dbReference type="Proteomes" id="UP000649345">
    <property type="component" value="Unassembled WGS sequence"/>
</dbReference>
<dbReference type="SUPFAM" id="SSF50156">
    <property type="entry name" value="PDZ domain-like"/>
    <property type="match status" value="1"/>
</dbReference>
<dbReference type="PRINTS" id="PR00834">
    <property type="entry name" value="PROTEASES2C"/>
</dbReference>
<dbReference type="AlphaFoldDB" id="A0A923RKR5"/>
<protein>
    <submittedName>
        <fullName evidence="7">PDZ domain-containing protein</fullName>
    </submittedName>
</protein>
<evidence type="ECO:0000256" key="5">
    <source>
        <dbReference type="SAM" id="Phobius"/>
    </source>
</evidence>
<keyword evidence="8" id="KW-1185">Reference proteome</keyword>
<dbReference type="EMBL" id="JACOOR010000001">
    <property type="protein sequence ID" value="MBC5658479.1"/>
    <property type="molecule type" value="Genomic_DNA"/>
</dbReference>
<evidence type="ECO:0000313" key="7">
    <source>
        <dbReference type="EMBL" id="MBC5658479.1"/>
    </source>
</evidence>
<dbReference type="RefSeq" id="WP_186872808.1">
    <property type="nucleotide sequence ID" value="NZ_JACOOR010000001.1"/>
</dbReference>
<feature type="region of interest" description="Disordered" evidence="4">
    <location>
        <begin position="70"/>
        <end position="94"/>
    </location>
</feature>
<dbReference type="Pfam" id="PF13180">
    <property type="entry name" value="PDZ_2"/>
    <property type="match status" value="1"/>
</dbReference>
<accession>A0A923RKR5</accession>
<dbReference type="PANTHER" id="PTHR22939:SF129">
    <property type="entry name" value="SERINE PROTEASE HTRA2, MITOCHONDRIAL"/>
    <property type="match status" value="1"/>
</dbReference>
<dbReference type="SUPFAM" id="SSF50494">
    <property type="entry name" value="Trypsin-like serine proteases"/>
    <property type="match status" value="1"/>
</dbReference>
<evidence type="ECO:0000256" key="2">
    <source>
        <dbReference type="ARBA" id="ARBA00022670"/>
    </source>
</evidence>
<dbReference type="InterPro" id="IPR036034">
    <property type="entry name" value="PDZ_sf"/>
</dbReference>
<evidence type="ECO:0000256" key="1">
    <source>
        <dbReference type="ARBA" id="ARBA00010541"/>
    </source>
</evidence>
<evidence type="ECO:0000313" key="8">
    <source>
        <dbReference type="Proteomes" id="UP000649345"/>
    </source>
</evidence>